<dbReference type="KEGG" id="adl:AURDEDRAFT_127134"/>
<sequence>MQYEQHPASPAQVSFMLRPAEWAAPAQPTPTAGEPLNRAPRYDDVSDVDVTSDESSSSQEDAMSPDSTLGSHDAGSPAPATAKTESTIIAAALADANNAYSVEWDTYAASPWAWEGSPEQDGYYLQGDQLPWRSPETFLPAYEGDVEPVAEYDPGHASSKVESRLYSDGGPACEHPDTPIVGHVPAALLPVLNGPDTPEREALLAILDHDGYRA</sequence>
<gene>
    <name evidence="2" type="ORF">AURDEDRAFT_127134</name>
</gene>
<dbReference type="EMBL" id="JH687793">
    <property type="protein sequence ID" value="EJD41413.1"/>
    <property type="molecule type" value="Genomic_DNA"/>
</dbReference>
<feature type="compositionally biased region" description="Low complexity" evidence="1">
    <location>
        <begin position="53"/>
        <end position="67"/>
    </location>
</feature>
<reference evidence="3" key="1">
    <citation type="journal article" date="2012" name="Science">
        <title>The Paleozoic origin of enzymatic lignin decomposition reconstructed from 31 fungal genomes.</title>
        <authorList>
            <person name="Floudas D."/>
            <person name="Binder M."/>
            <person name="Riley R."/>
            <person name="Barry K."/>
            <person name="Blanchette R.A."/>
            <person name="Henrissat B."/>
            <person name="Martinez A.T."/>
            <person name="Otillar R."/>
            <person name="Spatafora J.W."/>
            <person name="Yadav J.S."/>
            <person name="Aerts A."/>
            <person name="Benoit I."/>
            <person name="Boyd A."/>
            <person name="Carlson A."/>
            <person name="Copeland A."/>
            <person name="Coutinho P.M."/>
            <person name="de Vries R.P."/>
            <person name="Ferreira P."/>
            <person name="Findley K."/>
            <person name="Foster B."/>
            <person name="Gaskell J."/>
            <person name="Glotzer D."/>
            <person name="Gorecki P."/>
            <person name="Heitman J."/>
            <person name="Hesse C."/>
            <person name="Hori C."/>
            <person name="Igarashi K."/>
            <person name="Jurgens J.A."/>
            <person name="Kallen N."/>
            <person name="Kersten P."/>
            <person name="Kohler A."/>
            <person name="Kuees U."/>
            <person name="Kumar T.K.A."/>
            <person name="Kuo A."/>
            <person name="LaButti K."/>
            <person name="Larrondo L.F."/>
            <person name="Lindquist E."/>
            <person name="Ling A."/>
            <person name="Lombard V."/>
            <person name="Lucas S."/>
            <person name="Lundell T."/>
            <person name="Martin R."/>
            <person name="McLaughlin D.J."/>
            <person name="Morgenstern I."/>
            <person name="Morin E."/>
            <person name="Murat C."/>
            <person name="Nagy L.G."/>
            <person name="Nolan M."/>
            <person name="Ohm R.A."/>
            <person name="Patyshakuliyeva A."/>
            <person name="Rokas A."/>
            <person name="Ruiz-Duenas F.J."/>
            <person name="Sabat G."/>
            <person name="Salamov A."/>
            <person name="Samejima M."/>
            <person name="Schmutz J."/>
            <person name="Slot J.C."/>
            <person name="St John F."/>
            <person name="Stenlid J."/>
            <person name="Sun H."/>
            <person name="Sun S."/>
            <person name="Syed K."/>
            <person name="Tsang A."/>
            <person name="Wiebenga A."/>
            <person name="Young D."/>
            <person name="Pisabarro A."/>
            <person name="Eastwood D.C."/>
            <person name="Martin F."/>
            <person name="Cullen D."/>
            <person name="Grigoriev I.V."/>
            <person name="Hibbett D.S."/>
        </authorList>
    </citation>
    <scope>NUCLEOTIDE SEQUENCE [LARGE SCALE GENOMIC DNA]</scope>
    <source>
        <strain evidence="3">TFB10046</strain>
    </source>
</reference>
<protein>
    <submittedName>
        <fullName evidence="2">Uncharacterized protein</fullName>
    </submittedName>
</protein>
<dbReference type="AlphaFoldDB" id="J0LKC1"/>
<evidence type="ECO:0000313" key="2">
    <source>
        <dbReference type="EMBL" id="EJD41413.1"/>
    </source>
</evidence>
<feature type="region of interest" description="Disordered" evidence="1">
    <location>
        <begin position="19"/>
        <end position="82"/>
    </location>
</feature>
<dbReference type="Proteomes" id="UP000006514">
    <property type="component" value="Unassembled WGS sequence"/>
</dbReference>
<keyword evidence="3" id="KW-1185">Reference proteome</keyword>
<evidence type="ECO:0000313" key="3">
    <source>
        <dbReference type="Proteomes" id="UP000006514"/>
    </source>
</evidence>
<proteinExistence type="predicted"/>
<evidence type="ECO:0000256" key="1">
    <source>
        <dbReference type="SAM" id="MobiDB-lite"/>
    </source>
</evidence>
<dbReference type="InParanoid" id="J0LKC1"/>
<accession>J0LKC1</accession>
<organism evidence="2 3">
    <name type="scientific">Auricularia subglabra (strain TFB-10046 / SS5)</name>
    <name type="common">White-rot fungus</name>
    <name type="synonym">Auricularia delicata (strain TFB10046)</name>
    <dbReference type="NCBI Taxonomy" id="717982"/>
    <lineage>
        <taxon>Eukaryota</taxon>
        <taxon>Fungi</taxon>
        <taxon>Dikarya</taxon>
        <taxon>Basidiomycota</taxon>
        <taxon>Agaricomycotina</taxon>
        <taxon>Agaricomycetes</taxon>
        <taxon>Auriculariales</taxon>
        <taxon>Auriculariaceae</taxon>
        <taxon>Auricularia</taxon>
    </lineage>
</organism>
<name>J0LKC1_AURST</name>